<dbReference type="OrthoDB" id="145986at2"/>
<dbReference type="Proteomes" id="UP000264141">
    <property type="component" value="Unassembled WGS sequence"/>
</dbReference>
<dbReference type="STRING" id="229919.GCA_001050195_02809"/>
<organism evidence="1 2">
    <name type="scientific">Anaerolinea thermolimosa</name>
    <dbReference type="NCBI Taxonomy" id="229919"/>
    <lineage>
        <taxon>Bacteria</taxon>
        <taxon>Bacillati</taxon>
        <taxon>Chloroflexota</taxon>
        <taxon>Anaerolineae</taxon>
        <taxon>Anaerolineales</taxon>
        <taxon>Anaerolineaceae</taxon>
        <taxon>Anaerolinea</taxon>
    </lineage>
</organism>
<name>A0A3D1JEX0_9CHLR</name>
<accession>A0A3D1JEX0</accession>
<protein>
    <recommendedName>
        <fullName evidence="3">ISAs1 family transposase</fullName>
    </recommendedName>
</protein>
<evidence type="ECO:0000313" key="2">
    <source>
        <dbReference type="Proteomes" id="UP000264141"/>
    </source>
</evidence>
<dbReference type="AlphaFoldDB" id="A0A3D1JEX0"/>
<dbReference type="EMBL" id="DPBP01000011">
    <property type="protein sequence ID" value="HCE16765.1"/>
    <property type="molecule type" value="Genomic_DNA"/>
</dbReference>
<dbReference type="RefSeq" id="WP_062195155.1">
    <property type="nucleotide sequence ID" value="NZ_DF967965.1"/>
</dbReference>
<evidence type="ECO:0000313" key="1">
    <source>
        <dbReference type="EMBL" id="HCE16765.1"/>
    </source>
</evidence>
<sequence>MPTVSSQLKDFLLWPYLEQVFKLERRFTSARTGKVQEQVIYGITSLSRQDIKPRQLLQMTSVCWGIENRLHYRRDVTLLEDRTWMTKGRKGQAMACVNNLVPGILLGKLKFRSLPRARRYFAAHPAEALALITRL</sequence>
<proteinExistence type="predicted"/>
<evidence type="ECO:0008006" key="3">
    <source>
        <dbReference type="Google" id="ProtNLM"/>
    </source>
</evidence>
<comment type="caution">
    <text evidence="1">The sequence shown here is derived from an EMBL/GenBank/DDBJ whole genome shotgun (WGS) entry which is preliminary data.</text>
</comment>
<gene>
    <name evidence="1" type="ORF">DEQ80_02785</name>
</gene>
<reference evidence="1 2" key="1">
    <citation type="journal article" date="2018" name="Nat. Biotechnol.">
        <title>A standardized bacterial taxonomy based on genome phylogeny substantially revises the tree of life.</title>
        <authorList>
            <person name="Parks D.H."/>
            <person name="Chuvochina M."/>
            <person name="Waite D.W."/>
            <person name="Rinke C."/>
            <person name="Skarshewski A."/>
            <person name="Chaumeil P.A."/>
            <person name="Hugenholtz P."/>
        </authorList>
    </citation>
    <scope>NUCLEOTIDE SEQUENCE [LARGE SCALE GENOMIC DNA]</scope>
    <source>
        <strain evidence="1">UBA8781</strain>
    </source>
</reference>